<accession>A0A9N9F7C0</accession>
<dbReference type="OrthoDB" id="2436378at2759"/>
<protein>
    <submittedName>
        <fullName evidence="1">5216_t:CDS:1</fullName>
    </submittedName>
</protein>
<proteinExistence type="predicted"/>
<comment type="caution">
    <text evidence="1">The sequence shown here is derived from an EMBL/GenBank/DDBJ whole genome shotgun (WGS) entry which is preliminary data.</text>
</comment>
<dbReference type="EMBL" id="CAJVPQ010000852">
    <property type="protein sequence ID" value="CAG8514642.1"/>
    <property type="molecule type" value="Genomic_DNA"/>
</dbReference>
<dbReference type="AlphaFoldDB" id="A0A9N9F7C0"/>
<sequence>MTFLKCFRKGNETPVQKLARKSGIVPSALPNVLQNNAIATNVLYAVKNMMIVEDPAIVVKWNDPGFNDVPAIPGCRNGVAGQTLNAIVAHFTANGGFDVQGLNTVFVFRTNNDLGQCSPSEWYSGHRMKIFEQQISRKNIKRMLRPYAELNQAKQQRIAAFALDTFEVNYNYKVVVILVGTASII</sequence>
<evidence type="ECO:0000313" key="1">
    <source>
        <dbReference type="EMBL" id="CAG8514642.1"/>
    </source>
</evidence>
<keyword evidence="2" id="KW-1185">Reference proteome</keyword>
<dbReference type="Proteomes" id="UP000789570">
    <property type="component" value="Unassembled WGS sequence"/>
</dbReference>
<reference evidence="1" key="1">
    <citation type="submission" date="2021-06" db="EMBL/GenBank/DDBJ databases">
        <authorList>
            <person name="Kallberg Y."/>
            <person name="Tangrot J."/>
            <person name="Rosling A."/>
        </authorList>
    </citation>
    <scope>NUCLEOTIDE SEQUENCE</scope>
    <source>
        <strain evidence="1">UK204</strain>
    </source>
</reference>
<organism evidence="1 2">
    <name type="scientific">Funneliformis caledonium</name>
    <dbReference type="NCBI Taxonomy" id="1117310"/>
    <lineage>
        <taxon>Eukaryota</taxon>
        <taxon>Fungi</taxon>
        <taxon>Fungi incertae sedis</taxon>
        <taxon>Mucoromycota</taxon>
        <taxon>Glomeromycotina</taxon>
        <taxon>Glomeromycetes</taxon>
        <taxon>Glomerales</taxon>
        <taxon>Glomeraceae</taxon>
        <taxon>Funneliformis</taxon>
    </lineage>
</organism>
<evidence type="ECO:0000313" key="2">
    <source>
        <dbReference type="Proteomes" id="UP000789570"/>
    </source>
</evidence>
<name>A0A9N9F7C0_9GLOM</name>
<gene>
    <name evidence="1" type="ORF">FCALED_LOCUS4379</name>
</gene>